<dbReference type="InterPro" id="IPR006571">
    <property type="entry name" value="TLDc_dom"/>
</dbReference>
<evidence type="ECO:0008006" key="6">
    <source>
        <dbReference type="Google" id="ProtNLM"/>
    </source>
</evidence>
<comment type="caution">
    <text evidence="3">The sequence shown here is derived from an EMBL/GenBank/DDBJ whole genome shotgun (WGS) entry which is preliminary data.</text>
</comment>
<evidence type="ECO:0000313" key="5">
    <source>
        <dbReference type="Proteomes" id="UP000247702"/>
    </source>
</evidence>
<accession>A0A2Z6RBS9</accession>
<dbReference type="Proteomes" id="UP000615446">
    <property type="component" value="Unassembled WGS sequence"/>
</dbReference>
<gene>
    <name evidence="4" type="ORF">RCL2_000382200</name>
    <name evidence="3" type="ORF">RclHR1_03680010</name>
</gene>
<dbReference type="CDD" id="cd18186">
    <property type="entry name" value="BTB_POZ_ZBTB_KLHL-like"/>
    <property type="match status" value="1"/>
</dbReference>
<keyword evidence="5" id="KW-1185">Reference proteome</keyword>
<dbReference type="SMART" id="SM00875">
    <property type="entry name" value="BACK"/>
    <property type="match status" value="1"/>
</dbReference>
<feature type="domain" description="TLDc" evidence="2">
    <location>
        <begin position="295"/>
        <end position="464"/>
    </location>
</feature>
<dbReference type="InterPro" id="IPR011705">
    <property type="entry name" value="BACK"/>
</dbReference>
<protein>
    <recommendedName>
        <fullName evidence="6">BTB domain-containing protein</fullName>
    </recommendedName>
</protein>
<sequence length="466" mass="54302">MTSIFHSGLSKDFSSILYDSDDFNVTIQVGENKNMKKFLAHSVILRARSSYFKSAFSANWILKEDNMILFNKPNITPTVFELILKYIYTGELDLTKQSGEDILRLLVSTDELLIEELFNHVQDYLINKKTSWVHKNFVIVLHTVSQLTSCKKLQDYCIKTICKDPHPLISSKAFPLLDEEILFDLLERDDFQIEEIAAWKCLIKWGIKRTPGLESDSNRTKWNNKNYEALKKTLEHLIPLIRFVKISYEDFFNEVRPYKAIIPDYIYEEVIEFYDNKTLPITTPFQSRTGTLISKIIKPKFANVIANWIDENDTTPFSINNKYIFNLIYLMSRDGLDSRTFYKKCNGKGPFLVLVRVPSKEIYGGYDPIGRAGSDRWQTSTKSFVFSLENDRDTCNMKIGRIINSKSVYSVFDYYNGDGYFSFGGILYISEKKLNVGFNNSNYENIFDYRQSHLIEEIEVFNIIKK</sequence>
<dbReference type="GO" id="GO:0005737">
    <property type="term" value="C:cytoplasm"/>
    <property type="evidence" value="ECO:0007669"/>
    <property type="project" value="TreeGrafter"/>
</dbReference>
<dbReference type="Gene3D" id="1.25.40.420">
    <property type="match status" value="1"/>
</dbReference>
<evidence type="ECO:0000259" key="2">
    <source>
        <dbReference type="PROSITE" id="PS51886"/>
    </source>
</evidence>
<dbReference type="PROSITE" id="PS50097">
    <property type="entry name" value="BTB"/>
    <property type="match status" value="1"/>
</dbReference>
<dbReference type="Pfam" id="PF07707">
    <property type="entry name" value="BACK"/>
    <property type="match status" value="1"/>
</dbReference>
<proteinExistence type="predicted"/>
<dbReference type="SMART" id="SM00225">
    <property type="entry name" value="BTB"/>
    <property type="match status" value="1"/>
</dbReference>
<dbReference type="PANTHER" id="PTHR46306">
    <property type="entry name" value="BTB/POZ DOMAIN-CONTAINING PROTEIN 9"/>
    <property type="match status" value="1"/>
</dbReference>
<organism evidence="3 5">
    <name type="scientific">Rhizophagus clarus</name>
    <dbReference type="NCBI Taxonomy" id="94130"/>
    <lineage>
        <taxon>Eukaryota</taxon>
        <taxon>Fungi</taxon>
        <taxon>Fungi incertae sedis</taxon>
        <taxon>Mucoromycota</taxon>
        <taxon>Glomeromycotina</taxon>
        <taxon>Glomeromycetes</taxon>
        <taxon>Glomerales</taxon>
        <taxon>Glomeraceae</taxon>
        <taxon>Rhizophagus</taxon>
    </lineage>
</organism>
<name>A0A2Z6RBS9_9GLOM</name>
<evidence type="ECO:0000259" key="1">
    <source>
        <dbReference type="PROSITE" id="PS50097"/>
    </source>
</evidence>
<dbReference type="AlphaFoldDB" id="A0A2Z6RBS9"/>
<feature type="domain" description="BTB" evidence="1">
    <location>
        <begin position="23"/>
        <end position="96"/>
    </location>
</feature>
<evidence type="ECO:0000313" key="3">
    <source>
        <dbReference type="EMBL" id="GBB99915.1"/>
    </source>
</evidence>
<dbReference type="Gene3D" id="3.30.710.10">
    <property type="entry name" value="Potassium Channel Kv1.1, Chain A"/>
    <property type="match status" value="1"/>
</dbReference>
<dbReference type="InterPro" id="IPR011333">
    <property type="entry name" value="SKP1/BTB/POZ_sf"/>
</dbReference>
<dbReference type="InterPro" id="IPR000210">
    <property type="entry name" value="BTB/POZ_dom"/>
</dbReference>
<dbReference type="Pfam" id="PF00651">
    <property type="entry name" value="BTB"/>
    <property type="match status" value="1"/>
</dbReference>
<dbReference type="InterPro" id="IPR052407">
    <property type="entry name" value="BTB_POZ_domain_cont_9"/>
</dbReference>
<dbReference type="SUPFAM" id="SSF54695">
    <property type="entry name" value="POZ domain"/>
    <property type="match status" value="1"/>
</dbReference>
<reference evidence="3 5" key="1">
    <citation type="submission" date="2017-11" db="EMBL/GenBank/DDBJ databases">
        <title>The genome of Rhizophagus clarus HR1 reveals common genetic basis of auxotrophy among arbuscular mycorrhizal fungi.</title>
        <authorList>
            <person name="Kobayashi Y."/>
        </authorList>
    </citation>
    <scope>NUCLEOTIDE SEQUENCE [LARGE SCALE GENOMIC DNA]</scope>
    <source>
        <strain evidence="3 5">HR1</strain>
    </source>
</reference>
<dbReference type="PANTHER" id="PTHR46306:SF1">
    <property type="entry name" value="BTB_POZ DOMAIN-CONTAINING PROTEIN 9"/>
    <property type="match status" value="1"/>
</dbReference>
<dbReference type="OrthoDB" id="298084at2759"/>
<dbReference type="EMBL" id="BEXD01002979">
    <property type="protein sequence ID" value="GBB99915.1"/>
    <property type="molecule type" value="Genomic_DNA"/>
</dbReference>
<evidence type="ECO:0000313" key="4">
    <source>
        <dbReference type="EMBL" id="GES76416.1"/>
    </source>
</evidence>
<dbReference type="Proteomes" id="UP000247702">
    <property type="component" value="Unassembled WGS sequence"/>
</dbReference>
<dbReference type="Pfam" id="PF07534">
    <property type="entry name" value="TLD"/>
    <property type="match status" value="1"/>
</dbReference>
<dbReference type="EMBL" id="BLAL01000020">
    <property type="protein sequence ID" value="GES76416.1"/>
    <property type="molecule type" value="Genomic_DNA"/>
</dbReference>
<dbReference type="PROSITE" id="PS51886">
    <property type="entry name" value="TLDC"/>
    <property type="match status" value="1"/>
</dbReference>
<reference evidence="4" key="2">
    <citation type="submission" date="2019-10" db="EMBL/GenBank/DDBJ databases">
        <title>Conservation and host-specific expression of non-tandemly repeated heterogenous ribosome RNA gene in arbuscular mycorrhizal fungi.</title>
        <authorList>
            <person name="Maeda T."/>
            <person name="Kobayashi Y."/>
            <person name="Nakagawa T."/>
            <person name="Ezawa T."/>
            <person name="Yamaguchi K."/>
            <person name="Bino T."/>
            <person name="Nishimoto Y."/>
            <person name="Shigenobu S."/>
            <person name="Kawaguchi M."/>
        </authorList>
    </citation>
    <scope>NUCLEOTIDE SEQUENCE</scope>
    <source>
        <strain evidence="4">HR1</strain>
    </source>
</reference>